<evidence type="ECO:0000313" key="10">
    <source>
        <dbReference type="Proteomes" id="UP000179734"/>
    </source>
</evidence>
<name>A0A1S1NJT5_9MYCO</name>
<evidence type="ECO:0000313" key="9">
    <source>
        <dbReference type="EMBL" id="PQM48298.1"/>
    </source>
</evidence>
<gene>
    <name evidence="9" type="primary">mmpS5_2</name>
    <name evidence="8" type="ORF">BKN37_17085</name>
    <name evidence="9" type="ORF">C1Y40_01470</name>
</gene>
<protein>
    <submittedName>
        <fullName evidence="9">Siderophore export accessory protein MmpS5</fullName>
    </submittedName>
</protein>
<dbReference type="AlphaFoldDB" id="A0A1S1NJT5"/>
<dbReference type="Pfam" id="PF05423">
    <property type="entry name" value="Mycobact_memb"/>
    <property type="match status" value="1"/>
</dbReference>
<comment type="similarity">
    <text evidence="2">Belongs to the MmpS family.</text>
</comment>
<evidence type="ECO:0000313" key="11">
    <source>
        <dbReference type="Proteomes" id="UP000238296"/>
    </source>
</evidence>
<keyword evidence="4 7" id="KW-0812">Transmembrane</keyword>
<dbReference type="EMBL" id="PPEA01000213">
    <property type="protein sequence ID" value="PQM48298.1"/>
    <property type="molecule type" value="Genomic_DNA"/>
</dbReference>
<dbReference type="InterPro" id="IPR038468">
    <property type="entry name" value="MmpS_C"/>
</dbReference>
<evidence type="ECO:0000256" key="2">
    <source>
        <dbReference type="ARBA" id="ARBA00007531"/>
    </source>
</evidence>
<reference evidence="8 10" key="1">
    <citation type="submission" date="2016-10" db="EMBL/GenBank/DDBJ databases">
        <title>Genome sequence of Mycobacterium talmonii.</title>
        <authorList>
            <person name="Greninger A.L."/>
            <person name="Elliott B."/>
            <person name="Vasireddy S."/>
            <person name="Vasireddy R."/>
        </authorList>
    </citation>
    <scope>NUCLEOTIDE SEQUENCE [LARGE SCALE GENOMIC DNA]</scope>
    <source>
        <strain evidence="8">MO-5499</strain>
        <strain evidence="10">NE-TNMC-100812</strain>
    </source>
</reference>
<evidence type="ECO:0000256" key="3">
    <source>
        <dbReference type="ARBA" id="ARBA00022475"/>
    </source>
</evidence>
<comment type="caution">
    <text evidence="8">The sequence shown here is derived from an EMBL/GenBank/DDBJ whole genome shotgun (WGS) entry which is preliminary data.</text>
</comment>
<dbReference type="InterPro" id="IPR008693">
    <property type="entry name" value="MmpS"/>
</dbReference>
<accession>A0A1S1NJT5</accession>
<evidence type="ECO:0000256" key="5">
    <source>
        <dbReference type="ARBA" id="ARBA00022989"/>
    </source>
</evidence>
<dbReference type="EMBL" id="MLQM01000099">
    <property type="protein sequence ID" value="OHV01448.1"/>
    <property type="molecule type" value="Genomic_DNA"/>
</dbReference>
<keyword evidence="5 7" id="KW-1133">Transmembrane helix</keyword>
<keyword evidence="6 7" id="KW-0472">Membrane</keyword>
<keyword evidence="3" id="KW-1003">Cell membrane</keyword>
<evidence type="ECO:0000256" key="7">
    <source>
        <dbReference type="SAM" id="Phobius"/>
    </source>
</evidence>
<evidence type="ECO:0000256" key="4">
    <source>
        <dbReference type="ARBA" id="ARBA00022692"/>
    </source>
</evidence>
<dbReference type="RefSeq" id="WP_071027991.1">
    <property type="nucleotide sequence ID" value="NZ_MLQM01000099.1"/>
</dbReference>
<dbReference type="Proteomes" id="UP000179734">
    <property type="component" value="Unassembled WGS sequence"/>
</dbReference>
<dbReference type="Gene3D" id="2.60.40.2880">
    <property type="entry name" value="MmpS1-5, C-terminal soluble domain"/>
    <property type="match status" value="1"/>
</dbReference>
<evidence type="ECO:0000256" key="1">
    <source>
        <dbReference type="ARBA" id="ARBA00004236"/>
    </source>
</evidence>
<evidence type="ECO:0000313" key="8">
    <source>
        <dbReference type="EMBL" id="OHV01448.1"/>
    </source>
</evidence>
<dbReference type="GO" id="GO:0005886">
    <property type="term" value="C:plasma membrane"/>
    <property type="evidence" value="ECO:0007669"/>
    <property type="project" value="UniProtKB-SubCell"/>
</dbReference>
<sequence length="135" mass="14220">MRSAWVYLVAAGTLGITGVFIAHLRLSDIPDPAVGHSPRPPVIGPLNDKAVEYQLDGSAGTAVVVSYLAVDGTVREVSTTLPWQTTLHTRHLTVPTGLMAQTENTPLSCRISIDGRVLDESRSGSSAVACKVVVS</sequence>
<proteinExistence type="inferred from homology"/>
<organism evidence="8 10">
    <name type="scientific">Mycobacterium talmoniae</name>
    <dbReference type="NCBI Taxonomy" id="1858794"/>
    <lineage>
        <taxon>Bacteria</taxon>
        <taxon>Bacillati</taxon>
        <taxon>Actinomycetota</taxon>
        <taxon>Actinomycetes</taxon>
        <taxon>Mycobacteriales</taxon>
        <taxon>Mycobacteriaceae</taxon>
        <taxon>Mycobacterium</taxon>
    </lineage>
</organism>
<comment type="subcellular location">
    <subcellularLocation>
        <location evidence="1">Cell membrane</location>
    </subcellularLocation>
</comment>
<feature type="transmembrane region" description="Helical" evidence="7">
    <location>
        <begin position="6"/>
        <end position="24"/>
    </location>
</feature>
<evidence type="ECO:0000256" key="6">
    <source>
        <dbReference type="ARBA" id="ARBA00023136"/>
    </source>
</evidence>
<dbReference type="Proteomes" id="UP000238296">
    <property type="component" value="Unassembled WGS sequence"/>
</dbReference>
<reference evidence="9 11" key="2">
    <citation type="journal article" date="2017" name="Int. J. Syst. Evol. Microbiol.">
        <title>Mycobacterium talmoniae sp. nov., a slowly growing mycobacterium isolated from human respiratory samples.</title>
        <authorList>
            <person name="Davidson R.M."/>
            <person name="DeGroote M.A."/>
            <person name="Marola J.L."/>
            <person name="Buss S."/>
            <person name="Jones V."/>
            <person name="McNeil M.R."/>
            <person name="Freifeld A.G."/>
            <person name="Elaine Epperson L."/>
            <person name="Hasan N.A."/>
            <person name="Jackson M."/>
            <person name="Iwen P.C."/>
            <person name="Salfinger M."/>
            <person name="Strong M."/>
        </authorList>
    </citation>
    <scope>NUCLEOTIDE SEQUENCE [LARGE SCALE GENOMIC DNA]</scope>
    <source>
        <strain evidence="9 11">ATCC BAA-2683</strain>
    </source>
</reference>
<keyword evidence="10" id="KW-1185">Reference proteome</keyword>
<reference evidence="9" key="3">
    <citation type="submission" date="2018-01" db="EMBL/GenBank/DDBJ databases">
        <authorList>
            <person name="Gaut B.S."/>
            <person name="Morton B.R."/>
            <person name="Clegg M.T."/>
            <person name="Duvall M.R."/>
        </authorList>
    </citation>
    <scope>NUCLEOTIDE SEQUENCE</scope>
    <source>
        <strain evidence="9">ATCC BAA-2683</strain>
    </source>
</reference>